<proteinExistence type="predicted"/>
<organism evidence="2 3">
    <name type="scientific">Intestinirhabdus alba</name>
    <dbReference type="NCBI Taxonomy" id="2899544"/>
    <lineage>
        <taxon>Bacteria</taxon>
        <taxon>Pseudomonadati</taxon>
        <taxon>Pseudomonadota</taxon>
        <taxon>Gammaproteobacteria</taxon>
        <taxon>Enterobacterales</taxon>
        <taxon>Enterobacteriaceae</taxon>
        <taxon>Intestinirhabdus</taxon>
    </lineage>
</organism>
<name>A0A6L6INW1_9ENTR</name>
<evidence type="ECO:0008006" key="4">
    <source>
        <dbReference type="Google" id="ProtNLM"/>
    </source>
</evidence>
<feature type="transmembrane region" description="Helical" evidence="1">
    <location>
        <begin position="22"/>
        <end position="41"/>
    </location>
</feature>
<dbReference type="Proteomes" id="UP000477739">
    <property type="component" value="Unassembled WGS sequence"/>
</dbReference>
<evidence type="ECO:0000313" key="2">
    <source>
        <dbReference type="EMBL" id="MTH47597.1"/>
    </source>
</evidence>
<feature type="transmembrane region" description="Helical" evidence="1">
    <location>
        <begin position="47"/>
        <end position="66"/>
    </location>
</feature>
<keyword evidence="1" id="KW-0812">Transmembrane</keyword>
<dbReference type="AlphaFoldDB" id="A0A6L6INW1"/>
<dbReference type="RefSeq" id="WP_155109126.1">
    <property type="nucleotide sequence ID" value="NZ_WMJZ01000021.1"/>
</dbReference>
<feature type="transmembrane region" description="Helical" evidence="1">
    <location>
        <begin position="102"/>
        <end position="123"/>
    </location>
</feature>
<reference evidence="2 3" key="1">
    <citation type="submission" date="2019-11" db="EMBL/GenBank/DDBJ databases">
        <title>Escherichia alba sp. nov. isolated from the gut of plastic-eating superworms Zophobas atratus.</title>
        <authorList>
            <person name="Yang Y."/>
        </authorList>
    </citation>
    <scope>NUCLEOTIDE SEQUENCE [LARGE SCALE GENOMIC DNA]</scope>
    <source>
        <strain evidence="3">BIT-B35</strain>
    </source>
</reference>
<keyword evidence="1" id="KW-0472">Membrane</keyword>
<feature type="transmembrane region" description="Helical" evidence="1">
    <location>
        <begin position="78"/>
        <end position="96"/>
    </location>
</feature>
<dbReference type="EMBL" id="WMJZ01000021">
    <property type="protein sequence ID" value="MTH47597.1"/>
    <property type="molecule type" value="Genomic_DNA"/>
</dbReference>
<sequence length="127" mass="14151">MTNIIAIAPAIKRKRGIARLRYALLFILINIVSGVIVTQAVETDSGFLMLIATIVWHYLIITLNCFRLRDSGFSYIKSYISVTLLIYLYAIVEIGIEGFDCGGTGISVFLGWYFLTFVILMMAPTAS</sequence>
<protein>
    <recommendedName>
        <fullName evidence="4">Transporter</fullName>
    </recommendedName>
</protein>
<evidence type="ECO:0000256" key="1">
    <source>
        <dbReference type="SAM" id="Phobius"/>
    </source>
</evidence>
<dbReference type="OrthoDB" id="6573014at2"/>
<comment type="caution">
    <text evidence="2">The sequence shown here is derived from an EMBL/GenBank/DDBJ whole genome shotgun (WGS) entry which is preliminary data.</text>
</comment>
<evidence type="ECO:0000313" key="3">
    <source>
        <dbReference type="Proteomes" id="UP000477739"/>
    </source>
</evidence>
<keyword evidence="1" id="KW-1133">Transmembrane helix</keyword>
<accession>A0A6L6INW1</accession>
<gene>
    <name evidence="2" type="ORF">GJV78_15300</name>
</gene>
<keyword evidence="3" id="KW-1185">Reference proteome</keyword>